<accession>L2FUW4</accession>
<feature type="compositionally biased region" description="Low complexity" evidence="1">
    <location>
        <begin position="456"/>
        <end position="468"/>
    </location>
</feature>
<feature type="compositionally biased region" description="Acidic residues" evidence="1">
    <location>
        <begin position="322"/>
        <end position="396"/>
    </location>
</feature>
<feature type="compositionally biased region" description="Basic and acidic residues" evidence="1">
    <location>
        <begin position="484"/>
        <end position="496"/>
    </location>
</feature>
<feature type="compositionally biased region" description="Basic and acidic residues" evidence="1">
    <location>
        <begin position="310"/>
        <end position="321"/>
    </location>
</feature>
<sequence>MPSHDHACEPFDLSNPSHQRDMQLLEETAQGVGFDIWKETFALPGDTPSHIIGKILTTKDGFKPYFLQGLLLGLLILHLRNIRDLTIELPAISLMAITHILRRVQELRASGGEKRPILHLHSVAISSSWAFDNQMPGDFEGLFSMRTQATKGVEGHRHVDSHRPHFQLHISHKVHLHPDVVDMPDIPSPGTILQALKKHRSSLEILCLSFVYDGGQHHRLPPPYIDSFDDFWRIQGLWINCACFGDDIQSSVLRTIPSSLEKLHLAGDASVIADDLEWWAKSLTGESDEEDIDPLAGLCFSSDDESENGGSHDGKGDSRDQAEDDLDVEEDPLEQEEDNVDEGEVCEVSGDEESEEDEDDDGDDEDEDDEDDVKDYEVEDYGDYEHDETEFEEDEYGQDKNDLENYGENVCEAELCEEDDYTADEYEYEVEEESERNNKQNTDQQDEHRHNENDQNDSNQNDSNQNNENQEDSQEDEDETEADTNGKNEGQGDDHKKRPTRFYIPEELAYDEEINDISIPSEVWTAFETCEWINFVEVDTDHGQWYAPVKDMKKRLWRELS</sequence>
<dbReference type="EMBL" id="KB020815">
    <property type="protein sequence ID" value="ELA30137.1"/>
    <property type="molecule type" value="Genomic_DNA"/>
</dbReference>
<evidence type="ECO:0000313" key="2">
    <source>
        <dbReference type="EMBL" id="ELA30137.1"/>
    </source>
</evidence>
<protein>
    <recommendedName>
        <fullName evidence="3">Halomucin</fullName>
    </recommendedName>
</protein>
<dbReference type="HOGENOM" id="CLU_485713_0_0_1"/>
<evidence type="ECO:0000256" key="1">
    <source>
        <dbReference type="SAM" id="MobiDB-lite"/>
    </source>
</evidence>
<organism evidence="2">
    <name type="scientific">Colletotrichum fructicola (strain Nara gc5)</name>
    <name type="common">Anthracnose fungus</name>
    <name type="synonym">Colletotrichum gloeosporioides (strain Nara gc5)</name>
    <dbReference type="NCBI Taxonomy" id="1213859"/>
    <lineage>
        <taxon>Eukaryota</taxon>
        <taxon>Fungi</taxon>
        <taxon>Dikarya</taxon>
        <taxon>Ascomycota</taxon>
        <taxon>Pezizomycotina</taxon>
        <taxon>Sordariomycetes</taxon>
        <taxon>Hypocreomycetidae</taxon>
        <taxon>Glomerellales</taxon>
        <taxon>Glomerellaceae</taxon>
        <taxon>Colletotrichum</taxon>
        <taxon>Colletotrichum gloeosporioides species complex</taxon>
    </lineage>
</organism>
<evidence type="ECO:0008006" key="3">
    <source>
        <dbReference type="Google" id="ProtNLM"/>
    </source>
</evidence>
<dbReference type="AlphaFoldDB" id="L2FUW4"/>
<name>L2FUW4_COLFN</name>
<dbReference type="STRING" id="1213859.L2FUW4"/>
<proteinExistence type="predicted"/>
<reference evidence="2" key="1">
    <citation type="submission" date="2012-08" db="EMBL/GenBank/DDBJ databases">
        <title>Genome analysis of Colletotrichum orbiculare and Colletotrichum fructicola.</title>
        <authorList>
            <person name="Gan P.H.P."/>
            <person name="Ikeda K."/>
            <person name="Irieda H."/>
            <person name="Narusaka M."/>
            <person name="O'Connell R.J."/>
            <person name="Narusaka Y."/>
            <person name="Takano Y."/>
            <person name="Kubo Y."/>
            <person name="Shirasu K."/>
        </authorList>
    </citation>
    <scope>NUCLEOTIDE SEQUENCE</scope>
    <source>
        <strain evidence="2">Nara gc5</strain>
    </source>
</reference>
<feature type="compositionally biased region" description="Acidic residues" evidence="1">
    <location>
        <begin position="414"/>
        <end position="434"/>
    </location>
</feature>
<feature type="compositionally biased region" description="Acidic residues" evidence="1">
    <location>
        <begin position="469"/>
        <end position="482"/>
    </location>
</feature>
<feature type="region of interest" description="Disordered" evidence="1">
    <location>
        <begin position="289"/>
        <end position="500"/>
    </location>
</feature>
<gene>
    <name evidence="2" type="ORF">CGGC5_9600</name>
</gene>